<reference evidence="2" key="1">
    <citation type="journal article" date="2019" name="Curr. Biol.">
        <title>Genome Sequence of Striga asiatica Provides Insight into the Evolution of Plant Parasitism.</title>
        <authorList>
            <person name="Yoshida S."/>
            <person name="Kim S."/>
            <person name="Wafula E.K."/>
            <person name="Tanskanen J."/>
            <person name="Kim Y.M."/>
            <person name="Honaas L."/>
            <person name="Yang Z."/>
            <person name="Spallek T."/>
            <person name="Conn C.E."/>
            <person name="Ichihashi Y."/>
            <person name="Cheong K."/>
            <person name="Cui S."/>
            <person name="Der J.P."/>
            <person name="Gundlach H."/>
            <person name="Jiao Y."/>
            <person name="Hori C."/>
            <person name="Ishida J.K."/>
            <person name="Kasahara H."/>
            <person name="Kiba T."/>
            <person name="Kim M.S."/>
            <person name="Koo N."/>
            <person name="Laohavisit A."/>
            <person name="Lee Y.H."/>
            <person name="Lumba S."/>
            <person name="McCourt P."/>
            <person name="Mortimer J.C."/>
            <person name="Mutuku J.M."/>
            <person name="Nomura T."/>
            <person name="Sasaki-Sekimoto Y."/>
            <person name="Seto Y."/>
            <person name="Wang Y."/>
            <person name="Wakatake T."/>
            <person name="Sakakibara H."/>
            <person name="Demura T."/>
            <person name="Yamaguchi S."/>
            <person name="Yoneyama K."/>
            <person name="Manabe R.I."/>
            <person name="Nelson D.C."/>
            <person name="Schulman A.H."/>
            <person name="Timko M.P."/>
            <person name="dePamphilis C.W."/>
            <person name="Choi D."/>
            <person name="Shirasu K."/>
        </authorList>
    </citation>
    <scope>NUCLEOTIDE SEQUENCE [LARGE SCALE GENOMIC DNA]</scope>
    <source>
        <strain evidence="2">cv. UVA1</strain>
    </source>
</reference>
<dbReference type="Proteomes" id="UP000325081">
    <property type="component" value="Unassembled WGS sequence"/>
</dbReference>
<evidence type="ECO:0000313" key="1">
    <source>
        <dbReference type="EMBL" id="GER28748.1"/>
    </source>
</evidence>
<comment type="caution">
    <text evidence="1">The sequence shown here is derived from an EMBL/GenBank/DDBJ whole genome shotgun (WGS) entry which is preliminary data.</text>
</comment>
<feature type="non-terminal residue" evidence="1">
    <location>
        <position position="130"/>
    </location>
</feature>
<gene>
    <name evidence="1" type="ORF">STAS_04564</name>
</gene>
<evidence type="ECO:0000313" key="2">
    <source>
        <dbReference type="Proteomes" id="UP000325081"/>
    </source>
</evidence>
<feature type="non-terminal residue" evidence="1">
    <location>
        <position position="1"/>
    </location>
</feature>
<dbReference type="OrthoDB" id="270392at2759"/>
<dbReference type="EMBL" id="BKCP01003002">
    <property type="protein sequence ID" value="GER28748.1"/>
    <property type="molecule type" value="Genomic_DNA"/>
</dbReference>
<accession>A0A5A7P8F1</accession>
<keyword evidence="2" id="KW-1185">Reference proteome</keyword>
<sequence length="130" mass="14869">ATDITSSAKIFEQLKQTLRRILRTVFMNPMLRKLQVAKVTRALGHVSHTRLTLHLPINCPQTWVAQAPNFWLAPFRVTRNYDLIGTEYAKLDNADFGDLRRRKWEPQIHGVEIDDIGASALVSQQLGFSK</sequence>
<name>A0A5A7P8F1_STRAF</name>
<keyword evidence="1" id="KW-0378">Hydrolase</keyword>
<protein>
    <submittedName>
        <fullName evidence="1">P-loop nucleoside triphosphate hydrolasessuperfamily protein with CH (Calponin Homology) domain</fullName>
    </submittedName>
</protein>
<organism evidence="1 2">
    <name type="scientific">Striga asiatica</name>
    <name type="common">Asiatic witchweed</name>
    <name type="synonym">Buchnera asiatica</name>
    <dbReference type="NCBI Taxonomy" id="4170"/>
    <lineage>
        <taxon>Eukaryota</taxon>
        <taxon>Viridiplantae</taxon>
        <taxon>Streptophyta</taxon>
        <taxon>Embryophyta</taxon>
        <taxon>Tracheophyta</taxon>
        <taxon>Spermatophyta</taxon>
        <taxon>Magnoliopsida</taxon>
        <taxon>eudicotyledons</taxon>
        <taxon>Gunneridae</taxon>
        <taxon>Pentapetalae</taxon>
        <taxon>asterids</taxon>
        <taxon>lamiids</taxon>
        <taxon>Lamiales</taxon>
        <taxon>Orobanchaceae</taxon>
        <taxon>Buchnereae</taxon>
        <taxon>Striga</taxon>
    </lineage>
</organism>
<proteinExistence type="predicted"/>
<dbReference type="GO" id="GO:0016787">
    <property type="term" value="F:hydrolase activity"/>
    <property type="evidence" value="ECO:0007669"/>
    <property type="project" value="UniProtKB-KW"/>
</dbReference>
<dbReference type="AlphaFoldDB" id="A0A5A7P8F1"/>